<proteinExistence type="predicted"/>
<feature type="chain" id="PRO_5022156032" description="Melibiase" evidence="3">
    <location>
        <begin position="24"/>
        <end position="698"/>
    </location>
</feature>
<dbReference type="OrthoDB" id="9779211at2"/>
<keyword evidence="3" id="KW-0732">Signal</keyword>
<reference evidence="4 5" key="1">
    <citation type="submission" date="2017-05" db="EMBL/GenBank/DDBJ databases">
        <authorList>
            <person name="Varghese N."/>
            <person name="Submissions S."/>
        </authorList>
    </citation>
    <scope>NUCLEOTIDE SEQUENCE [LARGE SCALE GENOMIC DNA]</scope>
    <source>
        <strain evidence="4 5">DSM 21342</strain>
    </source>
</reference>
<dbReference type="InterPro" id="IPR017853">
    <property type="entry name" value="GH"/>
</dbReference>
<evidence type="ECO:0000313" key="4">
    <source>
        <dbReference type="EMBL" id="SMO69589.1"/>
    </source>
</evidence>
<name>A0A521DD39_9SPHI</name>
<dbReference type="AlphaFoldDB" id="A0A521DD39"/>
<keyword evidence="1" id="KW-0378">Hydrolase</keyword>
<sequence>MNNKSLMAFFLGIILVSALSSRAGRNEQQKAIYRDSVFILKNAKVILSQNKIIASTGKIERVWKWTGNGLQTISLKDLLYNKEYAKISPKLRSDWSLPGAISDSSSAELMNVEVTQNNDEGLSNMHLQIISTIKYPGAKLLVQHIVWVYPDAVGVRTQLRIKALDGFVAKGIRDDEKKVNSYGYNMELAGPLCDYLPLNFTIENQRRYWGYYNNPGGRHDPSREMLQETVVSGYPVFLQEDNNWASGLSVEYNRGSEGVCVVKESPKCVNQQAHLTGSFYSGPEGLKVTGWGLGAEEIVPDRFRECWATWTILWNGGNDGMQLALKKFDRMRYPVFPGRDMFILSNTWGPADPDGARFTEEDFLMKEMPALADIGIDVMQIDDGWQKGGRSSGARDFEPRYKGGWKKLKEEADKYKLRFGLWITAKYATAEEMKKNIDSLGFVSWKVDFDQLHNRQDYEERIKKYRDVLRYGPMKTQFSLCPEYDDPRYGWYYSKEFGSIYFQNLQEGLPAHLTMVPYQVLRQHWLMAKYFNSDKLQVMLQNPKRTNAERSDATQHSHSYCFAMGVPFVPCFFQSAQFLDPQGKEELKGFIALYKKHREKIFTAYTFPVGDKPDNESWSGFQMVSENGVKDNYLLLFRELHNNEPIKKIRLKFLAGKSIAITNLQTGAVMIKNADSNGDISFTVKKPADFLFLKYNVI</sequence>
<organism evidence="4 5">
    <name type="scientific">Solitalea koreensis</name>
    <dbReference type="NCBI Taxonomy" id="543615"/>
    <lineage>
        <taxon>Bacteria</taxon>
        <taxon>Pseudomonadati</taxon>
        <taxon>Bacteroidota</taxon>
        <taxon>Sphingobacteriia</taxon>
        <taxon>Sphingobacteriales</taxon>
        <taxon>Sphingobacteriaceae</taxon>
        <taxon>Solitalea</taxon>
    </lineage>
</organism>
<accession>A0A521DD39</accession>
<dbReference type="EMBL" id="FXSZ01000006">
    <property type="protein sequence ID" value="SMO69589.1"/>
    <property type="molecule type" value="Genomic_DNA"/>
</dbReference>
<feature type="signal peptide" evidence="3">
    <location>
        <begin position="1"/>
        <end position="23"/>
    </location>
</feature>
<evidence type="ECO:0000256" key="2">
    <source>
        <dbReference type="ARBA" id="ARBA00023295"/>
    </source>
</evidence>
<dbReference type="Gene3D" id="3.20.20.70">
    <property type="entry name" value="Aldolase class I"/>
    <property type="match status" value="1"/>
</dbReference>
<evidence type="ECO:0000256" key="3">
    <source>
        <dbReference type="SAM" id="SignalP"/>
    </source>
</evidence>
<dbReference type="InterPro" id="IPR013785">
    <property type="entry name" value="Aldolase_TIM"/>
</dbReference>
<dbReference type="RefSeq" id="WP_142604156.1">
    <property type="nucleotide sequence ID" value="NZ_FXSZ01000006.1"/>
</dbReference>
<dbReference type="InterPro" id="IPR000111">
    <property type="entry name" value="Glyco_hydro_27/36_CS"/>
</dbReference>
<evidence type="ECO:0000256" key="1">
    <source>
        <dbReference type="ARBA" id="ARBA00022801"/>
    </source>
</evidence>
<protein>
    <recommendedName>
        <fullName evidence="6">Melibiase</fullName>
    </recommendedName>
</protein>
<evidence type="ECO:0008006" key="6">
    <source>
        <dbReference type="Google" id="ProtNLM"/>
    </source>
</evidence>
<dbReference type="PROSITE" id="PS00512">
    <property type="entry name" value="ALPHA_GALACTOSIDASE"/>
    <property type="match status" value="1"/>
</dbReference>
<dbReference type="SUPFAM" id="SSF51445">
    <property type="entry name" value="(Trans)glycosidases"/>
    <property type="match status" value="1"/>
</dbReference>
<keyword evidence="2" id="KW-0326">Glycosidase</keyword>
<dbReference type="GO" id="GO:0004553">
    <property type="term" value="F:hydrolase activity, hydrolyzing O-glycosyl compounds"/>
    <property type="evidence" value="ECO:0007669"/>
    <property type="project" value="InterPro"/>
</dbReference>
<keyword evidence="5" id="KW-1185">Reference proteome</keyword>
<gene>
    <name evidence="4" type="ORF">SAMN06265350_106200</name>
</gene>
<dbReference type="Proteomes" id="UP000315971">
    <property type="component" value="Unassembled WGS sequence"/>
</dbReference>
<evidence type="ECO:0000313" key="5">
    <source>
        <dbReference type="Proteomes" id="UP000315971"/>
    </source>
</evidence>
<dbReference type="GO" id="GO:0005975">
    <property type="term" value="P:carbohydrate metabolic process"/>
    <property type="evidence" value="ECO:0007669"/>
    <property type="project" value="InterPro"/>
</dbReference>